<sequence length="94" mass="10791">MANRTANRRARRLLGLDYKLSNKPNDVVFPFRVPDFGRFQLPKHLQSHEVISVKPAPYMLLGMPCEGYAYYPISAFYPAYIGKPRNTKGEQSND</sequence>
<dbReference type="AlphaFoldDB" id="A0A4Q9EN47"/>
<organism evidence="5 6">
    <name type="scientific">Hafnia paralvei</name>
    <dbReference type="NCBI Taxonomy" id="546367"/>
    <lineage>
        <taxon>Bacteria</taxon>
        <taxon>Pseudomonadati</taxon>
        <taxon>Pseudomonadota</taxon>
        <taxon>Gammaproteobacteria</taxon>
        <taxon>Enterobacterales</taxon>
        <taxon>Hafniaceae</taxon>
        <taxon>Hafnia</taxon>
    </lineage>
</organism>
<dbReference type="RefSeq" id="WP_130959919.1">
    <property type="nucleotide sequence ID" value="NZ_JAWZZV010000017.1"/>
</dbReference>
<evidence type="ECO:0000256" key="3">
    <source>
        <dbReference type="ARBA" id="ARBA00018210"/>
    </source>
</evidence>
<evidence type="ECO:0000313" key="5">
    <source>
        <dbReference type="EMBL" id="TBM25359.1"/>
    </source>
</evidence>
<gene>
    <name evidence="5" type="ORF">EYY89_13950</name>
</gene>
<proteinExistence type="inferred from homology"/>
<dbReference type="NCBIfam" id="NF007473">
    <property type="entry name" value="PRK10057.1"/>
    <property type="match status" value="1"/>
</dbReference>
<reference evidence="5 6" key="1">
    <citation type="submission" date="2019-02" db="EMBL/GenBank/DDBJ databases">
        <title>Comparative genomic analysis of the Hafnia genus genomes.</title>
        <authorList>
            <person name="Zhiqiu Y."/>
            <person name="Chao Y."/>
            <person name="Yuhui D."/>
            <person name="Di H."/>
            <person name="Bin L."/>
        </authorList>
    </citation>
    <scope>NUCLEOTIDE SEQUENCE [LARGE SCALE GENOMIC DNA]</scope>
    <source>
        <strain evidence="5 6">PCM_1194</strain>
    </source>
</reference>
<name>A0A4Q9EN47_9GAMM</name>
<accession>A0A4Q9EN47</accession>
<protein>
    <recommendedName>
        <fullName evidence="3">Stationary-phase-induced ribosome-associated protein</fullName>
    </recommendedName>
    <alternativeName>
        <fullName evidence="4">30S ribosomal protein S22</fullName>
    </alternativeName>
</protein>
<evidence type="ECO:0000256" key="1">
    <source>
        <dbReference type="ARBA" id="ARBA00004057"/>
    </source>
</evidence>
<evidence type="ECO:0000256" key="2">
    <source>
        <dbReference type="ARBA" id="ARBA00005929"/>
    </source>
</evidence>
<evidence type="ECO:0000313" key="6">
    <source>
        <dbReference type="Proteomes" id="UP000293380"/>
    </source>
</evidence>
<dbReference type="InterPro" id="IPR012607">
    <property type="entry name" value="SRA-like"/>
</dbReference>
<comment type="similarity">
    <text evidence="2">Belongs to the SRA family.</text>
</comment>
<comment type="function">
    <text evidence="1">Although this protein associates with the 30S subunit of the ribosome it is not considered to be a bona fide ribosomal protein.</text>
</comment>
<comment type="caution">
    <text evidence="5">The sequence shown here is derived from an EMBL/GenBank/DDBJ whole genome shotgun (WGS) entry which is preliminary data.</text>
</comment>
<dbReference type="Proteomes" id="UP000293380">
    <property type="component" value="Unassembled WGS sequence"/>
</dbReference>
<evidence type="ECO:0000256" key="4">
    <source>
        <dbReference type="ARBA" id="ARBA00029685"/>
    </source>
</evidence>
<dbReference type="EMBL" id="SITD01000060">
    <property type="protein sequence ID" value="TBM25359.1"/>
    <property type="molecule type" value="Genomic_DNA"/>
</dbReference>
<dbReference type="GO" id="GO:0006412">
    <property type="term" value="P:translation"/>
    <property type="evidence" value="ECO:0007669"/>
    <property type="project" value="InterPro"/>
</dbReference>